<dbReference type="Pfam" id="PF00328">
    <property type="entry name" value="His_Phos_2"/>
    <property type="match status" value="1"/>
</dbReference>
<dbReference type="PANTHER" id="PTHR11567">
    <property type="entry name" value="ACID PHOSPHATASE-RELATED"/>
    <property type="match status" value="1"/>
</dbReference>
<evidence type="ECO:0000256" key="2">
    <source>
        <dbReference type="ARBA" id="ARBA00022801"/>
    </source>
</evidence>
<dbReference type="InterPro" id="IPR050645">
    <property type="entry name" value="Histidine_acid_phosphatase"/>
</dbReference>
<evidence type="ECO:0000313" key="4">
    <source>
        <dbReference type="EMBL" id="CDW71215.1"/>
    </source>
</evidence>
<dbReference type="GO" id="GO:0016791">
    <property type="term" value="F:phosphatase activity"/>
    <property type="evidence" value="ECO:0007669"/>
    <property type="project" value="TreeGrafter"/>
</dbReference>
<organism evidence="4 5">
    <name type="scientific">Stylonychia lemnae</name>
    <name type="common">Ciliate</name>
    <dbReference type="NCBI Taxonomy" id="5949"/>
    <lineage>
        <taxon>Eukaryota</taxon>
        <taxon>Sar</taxon>
        <taxon>Alveolata</taxon>
        <taxon>Ciliophora</taxon>
        <taxon>Intramacronucleata</taxon>
        <taxon>Spirotrichea</taxon>
        <taxon>Stichotrichia</taxon>
        <taxon>Sporadotrichida</taxon>
        <taxon>Oxytrichidae</taxon>
        <taxon>Stylonychinae</taxon>
        <taxon>Stylonychia</taxon>
    </lineage>
</organism>
<dbReference type="Gene3D" id="3.40.50.1240">
    <property type="entry name" value="Phosphoglycerate mutase-like"/>
    <property type="match status" value="1"/>
</dbReference>
<dbReference type="PROSITE" id="PS00616">
    <property type="entry name" value="HIS_ACID_PHOSPHAT_1"/>
    <property type="match status" value="1"/>
</dbReference>
<name>A0A077ZPA2_STYLE</name>
<evidence type="ECO:0000256" key="3">
    <source>
        <dbReference type="SAM" id="SignalP"/>
    </source>
</evidence>
<dbReference type="AlphaFoldDB" id="A0A077ZPA2"/>
<dbReference type="InterPro" id="IPR000560">
    <property type="entry name" value="His_Pase_clade-2"/>
</dbReference>
<dbReference type="InterPro" id="IPR029033">
    <property type="entry name" value="His_PPase_superfam"/>
</dbReference>
<dbReference type="EMBL" id="CCKQ01000147">
    <property type="protein sequence ID" value="CDW71215.1"/>
    <property type="molecule type" value="Genomic_DNA"/>
</dbReference>
<accession>A0A077ZPA2</accession>
<keyword evidence="2" id="KW-0378">Hydrolase</keyword>
<reference evidence="4 5" key="1">
    <citation type="submission" date="2014-06" db="EMBL/GenBank/DDBJ databases">
        <authorList>
            <person name="Swart Estienne"/>
        </authorList>
    </citation>
    <scope>NUCLEOTIDE SEQUENCE [LARGE SCALE GENOMIC DNA]</scope>
    <source>
        <strain evidence="4 5">130c</strain>
    </source>
</reference>
<evidence type="ECO:0000256" key="1">
    <source>
        <dbReference type="ARBA" id="ARBA00005375"/>
    </source>
</evidence>
<dbReference type="CDD" id="cd07061">
    <property type="entry name" value="HP_HAP_like"/>
    <property type="match status" value="1"/>
</dbReference>
<comment type="similarity">
    <text evidence="1">Belongs to the histidine acid phosphatase family.</text>
</comment>
<protein>
    <submittedName>
        <fullName evidence="4">Major acid phosphatase map (Histidine-acid phosphatase)</fullName>
    </submittedName>
</protein>
<dbReference type="PANTHER" id="PTHR11567:SF110">
    <property type="entry name" value="2-PHOSPHOXYLOSE PHOSPHATASE 1"/>
    <property type="match status" value="1"/>
</dbReference>
<dbReference type="SUPFAM" id="SSF53254">
    <property type="entry name" value="Phosphoglycerate mutase-like"/>
    <property type="match status" value="1"/>
</dbReference>
<dbReference type="InterPro" id="IPR033379">
    <property type="entry name" value="Acid_Pase_AS"/>
</dbReference>
<proteinExistence type="inferred from homology"/>
<keyword evidence="3" id="KW-0732">Signal</keyword>
<feature type="signal peptide" evidence="3">
    <location>
        <begin position="1"/>
        <end position="17"/>
    </location>
</feature>
<feature type="chain" id="PRO_5001728989" evidence="3">
    <location>
        <begin position="18"/>
        <end position="438"/>
    </location>
</feature>
<dbReference type="Proteomes" id="UP000039865">
    <property type="component" value="Unassembled WGS sequence"/>
</dbReference>
<dbReference type="InParanoid" id="A0A077ZPA2"/>
<evidence type="ECO:0000313" key="5">
    <source>
        <dbReference type="Proteomes" id="UP000039865"/>
    </source>
</evidence>
<keyword evidence="5" id="KW-1185">Reference proteome</keyword>
<sequence length="438" mass="51123">MKIAVLTLLSTISVVLAEQKLGFVFEIVRHGARAPLLEEPDGFFKVKAGMLTAQGMRQRYLLGRLNRDRYIDQYGLIDKDYNPKQILITSTNYLRTIQSSYSEMMGLYPPHSFTKSKLSEGENQSLKSGKGLPKLARSSKQEDIERLGSLVDGYTFIPVYNYYELPLEDDVSQKTCPFTRDCFNYYYKTPSEFTQEGKYVLPFMRESVGKAFNLSADDIKNMDYLKYYYYGDIIHAESFEGDPNRYKFSVEEWYYMRQSQRIVLSKGLNDQAKKLYGTKFFRKPLKAMADRFNDLINGNDNPDQLRYMIYSGHDDQIVNIIDWLNPQGHEYIDATYTSTIYFELFYDTDCLKANPKSHSCFEMHMRHNGVPIKFDTCVNNNMQAQSGSILCKYDDFLTYMNSKMITDDVNVRCMDKFTPPTTQKKKEKGFWHLFDKNK</sequence>
<dbReference type="OrthoDB" id="258392at2759"/>
<gene>
    <name evidence="4" type="primary">Contig6394.g6841</name>
    <name evidence="4" type="ORF">STYLEM_156</name>
</gene>